<dbReference type="SUPFAM" id="SSF63380">
    <property type="entry name" value="Riboflavin synthase domain-like"/>
    <property type="match status" value="1"/>
</dbReference>
<name>A0A397EM62_APHAT</name>
<evidence type="ECO:0000256" key="7">
    <source>
        <dbReference type="ARBA" id="ARBA00023002"/>
    </source>
</evidence>
<evidence type="ECO:0000313" key="10">
    <source>
        <dbReference type="EMBL" id="RHY97304.1"/>
    </source>
</evidence>
<dbReference type="EC" id="1.6.2.4" evidence="8"/>
<keyword evidence="4" id="KW-0288">FMN</keyword>
<dbReference type="GO" id="GO:0005829">
    <property type="term" value="C:cytosol"/>
    <property type="evidence" value="ECO:0007669"/>
    <property type="project" value="TreeGrafter"/>
</dbReference>
<dbReference type="InterPro" id="IPR001094">
    <property type="entry name" value="Flavdoxin-like"/>
</dbReference>
<evidence type="ECO:0000313" key="11">
    <source>
        <dbReference type="Proteomes" id="UP000266196"/>
    </source>
</evidence>
<dbReference type="InterPro" id="IPR017938">
    <property type="entry name" value="Riboflavin_synthase-like_b-brl"/>
</dbReference>
<keyword evidence="5" id="KW-0274">FAD</keyword>
<evidence type="ECO:0000256" key="8">
    <source>
        <dbReference type="ARBA" id="ARBA00023797"/>
    </source>
</evidence>
<gene>
    <name evidence="10" type="ORF">DYB31_010972</name>
</gene>
<dbReference type="InterPro" id="IPR029039">
    <property type="entry name" value="Flavoprotein-like_sf"/>
</dbReference>
<dbReference type="PROSITE" id="PS50902">
    <property type="entry name" value="FLAVODOXIN_LIKE"/>
    <property type="match status" value="1"/>
</dbReference>
<dbReference type="GO" id="GO:0010181">
    <property type="term" value="F:FMN binding"/>
    <property type="evidence" value="ECO:0007669"/>
    <property type="project" value="InterPro"/>
</dbReference>
<dbReference type="SUPFAM" id="SSF52343">
    <property type="entry name" value="Ferredoxin reductase-like, C-terminal NADP-linked domain"/>
    <property type="match status" value="1"/>
</dbReference>
<comment type="caution">
    <text evidence="10">The sequence shown here is derived from an EMBL/GenBank/DDBJ whole genome shotgun (WGS) entry which is preliminary data.</text>
</comment>
<evidence type="ECO:0000256" key="2">
    <source>
        <dbReference type="ARBA" id="ARBA00001974"/>
    </source>
</evidence>
<dbReference type="GO" id="GO:0003958">
    <property type="term" value="F:NADPH-hemoprotein reductase activity"/>
    <property type="evidence" value="ECO:0007669"/>
    <property type="project" value="UniProtKB-EC"/>
</dbReference>
<protein>
    <recommendedName>
        <fullName evidence="8">NADPH--hemoprotein reductase</fullName>
        <ecNumber evidence="8">1.6.2.4</ecNumber>
    </recommendedName>
</protein>
<dbReference type="InterPro" id="IPR039261">
    <property type="entry name" value="FNR_nucleotide-bd"/>
</dbReference>
<evidence type="ECO:0000256" key="4">
    <source>
        <dbReference type="ARBA" id="ARBA00022643"/>
    </source>
</evidence>
<keyword evidence="3" id="KW-0285">Flavoprotein</keyword>
<dbReference type="Pfam" id="PF00258">
    <property type="entry name" value="Flavodoxin_1"/>
    <property type="match status" value="1"/>
</dbReference>
<comment type="cofactor">
    <cofactor evidence="2">
        <name>FAD</name>
        <dbReference type="ChEBI" id="CHEBI:57692"/>
    </cofactor>
</comment>
<dbReference type="Gene3D" id="3.40.50.360">
    <property type="match status" value="1"/>
</dbReference>
<dbReference type="VEuPathDB" id="FungiDB:H257_17898"/>
<evidence type="ECO:0000256" key="6">
    <source>
        <dbReference type="ARBA" id="ARBA00022857"/>
    </source>
</evidence>
<organism evidence="10 11">
    <name type="scientific">Aphanomyces astaci</name>
    <name type="common">Crayfish plague agent</name>
    <dbReference type="NCBI Taxonomy" id="112090"/>
    <lineage>
        <taxon>Eukaryota</taxon>
        <taxon>Sar</taxon>
        <taxon>Stramenopiles</taxon>
        <taxon>Oomycota</taxon>
        <taxon>Saprolegniomycetes</taxon>
        <taxon>Saprolegniales</taxon>
        <taxon>Verrucalvaceae</taxon>
        <taxon>Aphanomyces</taxon>
    </lineage>
</organism>
<dbReference type="SUPFAM" id="SSF52218">
    <property type="entry name" value="Flavoproteins"/>
    <property type="match status" value="1"/>
</dbReference>
<dbReference type="PANTHER" id="PTHR19384:SF17">
    <property type="entry name" value="NADPH--CYTOCHROME P450 REDUCTASE"/>
    <property type="match status" value="1"/>
</dbReference>
<dbReference type="InterPro" id="IPR008254">
    <property type="entry name" value="Flavodoxin/NO_synth"/>
</dbReference>
<feature type="domain" description="Flavodoxin-like" evidence="9">
    <location>
        <begin position="1"/>
        <end position="116"/>
    </location>
</feature>
<evidence type="ECO:0000256" key="5">
    <source>
        <dbReference type="ARBA" id="ARBA00022827"/>
    </source>
</evidence>
<keyword evidence="7" id="KW-0560">Oxidoreductase</keyword>
<proteinExistence type="predicted"/>
<evidence type="ECO:0000256" key="1">
    <source>
        <dbReference type="ARBA" id="ARBA00001917"/>
    </source>
</evidence>
<dbReference type="GO" id="GO:0050660">
    <property type="term" value="F:flavin adenine dinucleotide binding"/>
    <property type="evidence" value="ECO:0007669"/>
    <property type="project" value="TreeGrafter"/>
</dbReference>
<accession>A0A397EM62</accession>
<dbReference type="AlphaFoldDB" id="A0A397EM62"/>
<dbReference type="Gene3D" id="3.40.50.80">
    <property type="entry name" value="Nucleotide-binding domain of ferredoxin-NADP reductase (FNR) module"/>
    <property type="match status" value="1"/>
</dbReference>
<dbReference type="InterPro" id="IPR023173">
    <property type="entry name" value="NADPH_Cyt_P450_Rdtase_alpha"/>
</dbReference>
<dbReference type="PRINTS" id="PR00369">
    <property type="entry name" value="FLAVODOXIN"/>
</dbReference>
<dbReference type="Pfam" id="PF00667">
    <property type="entry name" value="FAD_binding_1"/>
    <property type="match status" value="1"/>
</dbReference>
<evidence type="ECO:0000259" key="9">
    <source>
        <dbReference type="PROSITE" id="PS50902"/>
    </source>
</evidence>
<sequence length="449" mass="48481">ATAMSLSQFNVHKSTQYSTVIFVVASYGTGGPTDDATSFYNWLKTSLKPDLSHMQYTVFGCGNSDYTDSYNGMAKFVDAKIGAFGATRFFDLSLGDAAGEIDHLDNDYDAWEGRVLDVVAPMATADTTSSTTTTIPATAQRTSCCCPSVWAVFLPCKDYEYTVYLQAVLYAPPTIQVISIVKLSSTALQVDFATDVAYTGTGILALYPQNAKEIVSAVAHRCGYNLDHWVDLVDDKAGGAPASIPLPCTVADALTHYVDLCAVSRTIVSALARYATEAADAARLGQLALLSIVAPIKPRKYTIASSHLASPNVIQCCISVPEKPLAQLDQHHGTMGACMVSLLPAKLSNPGVRFRGLCQAATMYFPKTHQFPVILIAAGSGQDKQYVQDVVEKHIAAILTALDSSNAYIYICGKIDMAQAVQTILKRDRGVAWWDEIIATRRYNQEVFG</sequence>
<evidence type="ECO:0000256" key="3">
    <source>
        <dbReference type="ARBA" id="ARBA00022630"/>
    </source>
</evidence>
<keyword evidence="6" id="KW-0521">NADP</keyword>
<dbReference type="InterPro" id="IPR003097">
    <property type="entry name" value="CysJ-like_FAD-binding"/>
</dbReference>
<dbReference type="PANTHER" id="PTHR19384">
    <property type="entry name" value="NITRIC OXIDE SYNTHASE-RELATED"/>
    <property type="match status" value="1"/>
</dbReference>
<dbReference type="EMBL" id="QUTE01016351">
    <property type="protein sequence ID" value="RHY97304.1"/>
    <property type="molecule type" value="Genomic_DNA"/>
</dbReference>
<feature type="non-terminal residue" evidence="10">
    <location>
        <position position="1"/>
    </location>
</feature>
<comment type="cofactor">
    <cofactor evidence="1">
        <name>FMN</name>
        <dbReference type="ChEBI" id="CHEBI:58210"/>
    </cofactor>
</comment>
<dbReference type="Proteomes" id="UP000266196">
    <property type="component" value="Unassembled WGS sequence"/>
</dbReference>
<reference evidence="10 11" key="1">
    <citation type="submission" date="2018-08" db="EMBL/GenBank/DDBJ databases">
        <title>Aphanomyces genome sequencing and annotation.</title>
        <authorList>
            <person name="Minardi D."/>
            <person name="Oidtmann B."/>
            <person name="Van Der Giezen M."/>
            <person name="Studholme D.J."/>
        </authorList>
    </citation>
    <scope>NUCLEOTIDE SEQUENCE [LARGE SCALE GENOMIC DNA]</scope>
    <source>
        <strain evidence="10 11">197901</strain>
    </source>
</reference>
<dbReference type="Gene3D" id="1.20.990.10">
    <property type="entry name" value="NADPH-cytochrome p450 Reductase, Chain A, domain 3"/>
    <property type="match status" value="1"/>
</dbReference>